<reference evidence="1" key="1">
    <citation type="submission" date="2018-05" db="EMBL/GenBank/DDBJ databases">
        <authorList>
            <person name="Lanie J.A."/>
            <person name="Ng W.-L."/>
            <person name="Kazmierczak K.M."/>
            <person name="Andrzejewski T.M."/>
            <person name="Davidsen T.M."/>
            <person name="Wayne K.J."/>
            <person name="Tettelin H."/>
            <person name="Glass J.I."/>
            <person name="Rusch D."/>
            <person name="Podicherti R."/>
            <person name="Tsui H.-C.T."/>
            <person name="Winkler M.E."/>
        </authorList>
    </citation>
    <scope>NUCLEOTIDE SEQUENCE</scope>
</reference>
<accession>A0A382XFT6</accession>
<proteinExistence type="predicted"/>
<protein>
    <submittedName>
        <fullName evidence="1">Uncharacterized protein</fullName>
    </submittedName>
</protein>
<gene>
    <name evidence="1" type="ORF">METZ01_LOCUS422554</name>
</gene>
<feature type="non-terminal residue" evidence="1">
    <location>
        <position position="91"/>
    </location>
</feature>
<name>A0A382XFT6_9ZZZZ</name>
<dbReference type="AlphaFoldDB" id="A0A382XFT6"/>
<organism evidence="1">
    <name type="scientific">marine metagenome</name>
    <dbReference type="NCBI Taxonomy" id="408172"/>
    <lineage>
        <taxon>unclassified sequences</taxon>
        <taxon>metagenomes</taxon>
        <taxon>ecological metagenomes</taxon>
    </lineage>
</organism>
<sequence length="91" mass="10421">MKIKDVFSESKAAELRKANSIKRTVKLFNRMIDDAGKLEEKGHAKRAAKLNKQAEELNDRFTQNMGVSIPDYEAQQNVSARDPEDMINRIK</sequence>
<dbReference type="EMBL" id="UINC01167279">
    <property type="protein sequence ID" value="SVD69700.1"/>
    <property type="molecule type" value="Genomic_DNA"/>
</dbReference>
<evidence type="ECO:0000313" key="1">
    <source>
        <dbReference type="EMBL" id="SVD69700.1"/>
    </source>
</evidence>